<keyword evidence="1" id="KW-1133">Transmembrane helix</keyword>
<comment type="caution">
    <text evidence="2">The sequence shown here is derived from an EMBL/GenBank/DDBJ whole genome shotgun (WGS) entry which is preliminary data.</text>
</comment>
<proteinExistence type="predicted"/>
<dbReference type="EMBL" id="JALHAT010000003">
    <property type="protein sequence ID" value="MCJ1959512.1"/>
    <property type="molecule type" value="Genomic_DNA"/>
</dbReference>
<evidence type="ECO:0000313" key="2">
    <source>
        <dbReference type="EMBL" id="MCJ1959512.1"/>
    </source>
</evidence>
<keyword evidence="3" id="KW-1185">Reference proteome</keyword>
<evidence type="ECO:0000313" key="3">
    <source>
        <dbReference type="Proteomes" id="UP001162802"/>
    </source>
</evidence>
<keyword evidence="1" id="KW-0472">Membrane</keyword>
<name>A0ABT0A8K1_9SPHN</name>
<feature type="transmembrane region" description="Helical" evidence="1">
    <location>
        <begin position="44"/>
        <end position="63"/>
    </location>
</feature>
<feature type="transmembrane region" description="Helical" evidence="1">
    <location>
        <begin position="75"/>
        <end position="95"/>
    </location>
</feature>
<reference evidence="2" key="1">
    <citation type="submission" date="2022-03" db="EMBL/GenBank/DDBJ databases">
        <title>Identification of a novel bacterium isolated from mangrove sediments.</title>
        <authorList>
            <person name="Pan X."/>
        </authorList>
    </citation>
    <scope>NUCLEOTIDE SEQUENCE</scope>
    <source>
        <strain evidence="2">B2637</strain>
    </source>
</reference>
<dbReference type="Proteomes" id="UP001162802">
    <property type="component" value="Unassembled WGS sequence"/>
</dbReference>
<gene>
    <name evidence="2" type="ORF">MTR65_02290</name>
</gene>
<sequence>MFADQFTADAEGALYRKSQKGAQYRVSEAEKEAFITAYCAHIRYANWSMIMAIVLLSVLVPWFNRGRDVSESMFAIRIGVYAIMVAFVVFYYWSWNAPARALRHRTPERAALTREQARGLVLSKITYRKLALVASIGMGLVLKHSQETDLFQSWALVWLAIGGALALGSGVQAFRKWRWGQHHSRQ</sequence>
<accession>A0ABT0A8K1</accession>
<organism evidence="2 3">
    <name type="scientific">Novosphingobium mangrovi</name>
    <name type="common">ex Hu et al. 2023</name>
    <dbReference type="NCBI Taxonomy" id="2930094"/>
    <lineage>
        <taxon>Bacteria</taxon>
        <taxon>Pseudomonadati</taxon>
        <taxon>Pseudomonadota</taxon>
        <taxon>Alphaproteobacteria</taxon>
        <taxon>Sphingomonadales</taxon>
        <taxon>Sphingomonadaceae</taxon>
        <taxon>Novosphingobium</taxon>
    </lineage>
</organism>
<protein>
    <submittedName>
        <fullName evidence="2">Uncharacterized protein</fullName>
    </submittedName>
</protein>
<evidence type="ECO:0000256" key="1">
    <source>
        <dbReference type="SAM" id="Phobius"/>
    </source>
</evidence>
<feature type="transmembrane region" description="Helical" evidence="1">
    <location>
        <begin position="154"/>
        <end position="174"/>
    </location>
</feature>
<keyword evidence="1" id="KW-0812">Transmembrane</keyword>
<feature type="transmembrane region" description="Helical" evidence="1">
    <location>
        <begin position="125"/>
        <end position="142"/>
    </location>
</feature>